<comment type="caution">
    <text evidence="2">The sequence shown here is derived from an EMBL/GenBank/DDBJ whole genome shotgun (WGS) entry which is preliminary data.</text>
</comment>
<protein>
    <submittedName>
        <fullName evidence="2">Uncharacterized protein</fullName>
    </submittedName>
</protein>
<dbReference type="EMBL" id="JAGPXC010000005">
    <property type="protein sequence ID" value="KAH6652947.1"/>
    <property type="molecule type" value="Genomic_DNA"/>
</dbReference>
<sequence>MGHLIQSRCSSSSMAWILDIKCSGHPWSHQWLGDLSSSTVKKASSTMASWVGTLSSGSSPSVTWNSHIKAMRMSRNSPTPDGAAYTAKMRSSFSMASRYTPTTWSSPSPPAARVLMLDATSSRRFLAGESASSVAPACASQRRPPSWSIGASSVVLLVSDRYGWKSFTPRSRNIQSGNPLSPTRRNSDS</sequence>
<accession>A0A9P8UIR6</accession>
<feature type="region of interest" description="Disordered" evidence="1">
    <location>
        <begin position="168"/>
        <end position="189"/>
    </location>
</feature>
<name>A0A9P8UIR6_9PEZI</name>
<evidence type="ECO:0000313" key="3">
    <source>
        <dbReference type="Proteomes" id="UP000758603"/>
    </source>
</evidence>
<dbReference type="GeneID" id="70124998"/>
<reference evidence="2" key="1">
    <citation type="journal article" date="2021" name="Nat. Commun.">
        <title>Genetic determinants of endophytism in the Arabidopsis root mycobiome.</title>
        <authorList>
            <person name="Mesny F."/>
            <person name="Miyauchi S."/>
            <person name="Thiergart T."/>
            <person name="Pickel B."/>
            <person name="Atanasova L."/>
            <person name="Karlsson M."/>
            <person name="Huettel B."/>
            <person name="Barry K.W."/>
            <person name="Haridas S."/>
            <person name="Chen C."/>
            <person name="Bauer D."/>
            <person name="Andreopoulos W."/>
            <person name="Pangilinan J."/>
            <person name="LaButti K."/>
            <person name="Riley R."/>
            <person name="Lipzen A."/>
            <person name="Clum A."/>
            <person name="Drula E."/>
            <person name="Henrissat B."/>
            <person name="Kohler A."/>
            <person name="Grigoriev I.V."/>
            <person name="Martin F.M."/>
            <person name="Hacquard S."/>
        </authorList>
    </citation>
    <scope>NUCLEOTIDE SEQUENCE</scope>
    <source>
        <strain evidence="2">MPI-SDFR-AT-0073</strain>
    </source>
</reference>
<dbReference type="Proteomes" id="UP000758603">
    <property type="component" value="Unassembled WGS sequence"/>
</dbReference>
<proteinExistence type="predicted"/>
<dbReference type="RefSeq" id="XP_045957224.1">
    <property type="nucleotide sequence ID" value="XM_046096105.1"/>
</dbReference>
<keyword evidence="3" id="KW-1185">Reference proteome</keyword>
<gene>
    <name evidence="2" type="ORF">BKA67DRAFT_305357</name>
</gene>
<organism evidence="2 3">
    <name type="scientific">Truncatella angustata</name>
    <dbReference type="NCBI Taxonomy" id="152316"/>
    <lineage>
        <taxon>Eukaryota</taxon>
        <taxon>Fungi</taxon>
        <taxon>Dikarya</taxon>
        <taxon>Ascomycota</taxon>
        <taxon>Pezizomycotina</taxon>
        <taxon>Sordariomycetes</taxon>
        <taxon>Xylariomycetidae</taxon>
        <taxon>Amphisphaeriales</taxon>
        <taxon>Sporocadaceae</taxon>
        <taxon>Truncatella</taxon>
    </lineage>
</organism>
<evidence type="ECO:0000256" key="1">
    <source>
        <dbReference type="SAM" id="MobiDB-lite"/>
    </source>
</evidence>
<evidence type="ECO:0000313" key="2">
    <source>
        <dbReference type="EMBL" id="KAH6652947.1"/>
    </source>
</evidence>
<dbReference type="AlphaFoldDB" id="A0A9P8UIR6"/>